<reference evidence="4" key="3">
    <citation type="submission" date="2015-06" db="UniProtKB">
        <authorList>
            <consortium name="EnsemblMetazoa"/>
        </authorList>
    </citation>
    <scope>IDENTIFICATION</scope>
</reference>
<dbReference type="GO" id="GO:0005813">
    <property type="term" value="C:centrosome"/>
    <property type="evidence" value="ECO:0007669"/>
    <property type="project" value="UniProtKB-SubCell"/>
</dbReference>
<comment type="subcellular location">
    <subcellularLocation>
        <location evidence="1">Cytoplasm</location>
        <location evidence="1">Cytoskeleton</location>
        <location evidence="1">Microtubule organizing center</location>
        <location evidence="1">Centrosome</location>
    </subcellularLocation>
</comment>
<evidence type="ECO:0000313" key="5">
    <source>
        <dbReference type="Proteomes" id="UP000015101"/>
    </source>
</evidence>
<evidence type="ECO:0000313" key="4">
    <source>
        <dbReference type="EnsemblMetazoa" id="HelroP66807"/>
    </source>
</evidence>
<dbReference type="GO" id="GO:0005829">
    <property type="term" value="C:cytosol"/>
    <property type="evidence" value="ECO:0000318"/>
    <property type="project" value="GO_Central"/>
</dbReference>
<gene>
    <name evidence="4" type="primary">20213959</name>
    <name evidence="3" type="ORF">HELRODRAFT_66807</name>
</gene>
<dbReference type="InterPro" id="IPR036859">
    <property type="entry name" value="CAP-Gly_dom_sf"/>
</dbReference>
<evidence type="ECO:0000256" key="2">
    <source>
        <dbReference type="ARBA" id="ARBA00022490"/>
    </source>
</evidence>
<dbReference type="GO" id="GO:0070536">
    <property type="term" value="P:protein K63-linked deubiquitination"/>
    <property type="evidence" value="ECO:0000318"/>
    <property type="project" value="GO_Central"/>
</dbReference>
<dbReference type="GeneID" id="20213959"/>
<dbReference type="CTD" id="20213959"/>
<keyword evidence="2" id="KW-0963">Cytoplasm</keyword>
<evidence type="ECO:0000313" key="3">
    <source>
        <dbReference type="EMBL" id="ESN98873.1"/>
    </source>
</evidence>
<reference evidence="5" key="1">
    <citation type="submission" date="2012-12" db="EMBL/GenBank/DDBJ databases">
        <authorList>
            <person name="Hellsten U."/>
            <person name="Grimwood J."/>
            <person name="Chapman J.A."/>
            <person name="Shapiro H."/>
            <person name="Aerts A."/>
            <person name="Otillar R.P."/>
            <person name="Terry A.Y."/>
            <person name="Boore J.L."/>
            <person name="Simakov O."/>
            <person name="Marletaz F."/>
            <person name="Cho S.-J."/>
            <person name="Edsinger-Gonzales E."/>
            <person name="Havlak P."/>
            <person name="Kuo D.-H."/>
            <person name="Larsson T."/>
            <person name="Lv J."/>
            <person name="Arendt D."/>
            <person name="Savage R."/>
            <person name="Osoegawa K."/>
            <person name="de Jong P."/>
            <person name="Lindberg D.R."/>
            <person name="Seaver E.C."/>
            <person name="Weisblat D.A."/>
            <person name="Putnam N.H."/>
            <person name="Grigoriev I.V."/>
            <person name="Rokhsar D.S."/>
        </authorList>
    </citation>
    <scope>NUCLEOTIDE SEQUENCE</scope>
</reference>
<dbReference type="HOGENOM" id="CLU_003910_2_1_1"/>
<dbReference type="OMA" id="FEDAYIC"/>
<dbReference type="InterPro" id="IPR038765">
    <property type="entry name" value="Papain-like_cys_pep_sf"/>
</dbReference>
<dbReference type="EMBL" id="AMQM01001071">
    <property type="status" value="NOT_ANNOTATED_CDS"/>
    <property type="molecule type" value="Genomic_DNA"/>
</dbReference>
<accession>T1FYR1</accession>
<dbReference type="Gene3D" id="3.90.70.10">
    <property type="entry name" value="Cysteine proteinases"/>
    <property type="match status" value="1"/>
</dbReference>
<dbReference type="OrthoDB" id="6287070at2759"/>
<dbReference type="STRING" id="6412.T1FYR1"/>
<dbReference type="RefSeq" id="XP_009022473.1">
    <property type="nucleotide sequence ID" value="XM_009024225.1"/>
</dbReference>
<dbReference type="GO" id="GO:0061578">
    <property type="term" value="F:K63-linked deubiquitinase activity"/>
    <property type="evidence" value="ECO:0000318"/>
    <property type="project" value="GO_Central"/>
</dbReference>
<dbReference type="Proteomes" id="UP000015101">
    <property type="component" value="Unassembled WGS sequence"/>
</dbReference>
<dbReference type="Gene3D" id="2.30.30.190">
    <property type="entry name" value="CAP Gly-rich-like domain"/>
    <property type="match status" value="1"/>
</dbReference>
<reference evidence="3 5" key="2">
    <citation type="journal article" date="2013" name="Nature">
        <title>Insights into bilaterian evolution from three spiralian genomes.</title>
        <authorList>
            <person name="Simakov O."/>
            <person name="Marletaz F."/>
            <person name="Cho S.J."/>
            <person name="Edsinger-Gonzales E."/>
            <person name="Havlak P."/>
            <person name="Hellsten U."/>
            <person name="Kuo D.H."/>
            <person name="Larsson T."/>
            <person name="Lv J."/>
            <person name="Arendt D."/>
            <person name="Savage R."/>
            <person name="Osoegawa K."/>
            <person name="de Jong P."/>
            <person name="Grimwood J."/>
            <person name="Chapman J.A."/>
            <person name="Shapiro H."/>
            <person name="Aerts A."/>
            <person name="Otillar R.P."/>
            <person name="Terry A.Y."/>
            <person name="Boore J.L."/>
            <person name="Grigoriev I.V."/>
            <person name="Lindberg D.R."/>
            <person name="Seaver E.C."/>
            <person name="Weisblat D.A."/>
            <person name="Putnam N.H."/>
            <person name="Rokhsar D.S."/>
        </authorList>
    </citation>
    <scope>NUCLEOTIDE SEQUENCE</scope>
</reference>
<dbReference type="EMBL" id="KB097143">
    <property type="protein sequence ID" value="ESN98873.1"/>
    <property type="molecule type" value="Genomic_DNA"/>
</dbReference>
<dbReference type="InParanoid" id="T1FYR1"/>
<dbReference type="SUPFAM" id="SSF74924">
    <property type="entry name" value="Cap-Gly domain"/>
    <property type="match status" value="1"/>
</dbReference>
<dbReference type="SUPFAM" id="SSF54001">
    <property type="entry name" value="Cysteine proteinases"/>
    <property type="match status" value="1"/>
</dbReference>
<name>T1FYR1_HELRO</name>
<evidence type="ECO:0000256" key="1">
    <source>
        <dbReference type="ARBA" id="ARBA00004300"/>
    </source>
</evidence>
<keyword evidence="5" id="KW-1185">Reference proteome</keyword>
<dbReference type="AlphaFoldDB" id="T1FYR1"/>
<evidence type="ECO:0008006" key="6">
    <source>
        <dbReference type="Google" id="ProtNLM"/>
    </source>
</evidence>
<dbReference type="PANTHER" id="PTHR11830">
    <property type="entry name" value="40S RIBOSOMAL PROTEIN S3A"/>
    <property type="match status" value="1"/>
</dbReference>
<dbReference type="KEGG" id="hro:HELRODRAFT_66807"/>
<proteinExistence type="predicted"/>
<organism evidence="4 5">
    <name type="scientific">Helobdella robusta</name>
    <name type="common">Californian leech</name>
    <dbReference type="NCBI Taxonomy" id="6412"/>
    <lineage>
        <taxon>Eukaryota</taxon>
        <taxon>Metazoa</taxon>
        <taxon>Spiralia</taxon>
        <taxon>Lophotrochozoa</taxon>
        <taxon>Annelida</taxon>
        <taxon>Clitellata</taxon>
        <taxon>Hirudinea</taxon>
        <taxon>Rhynchobdellida</taxon>
        <taxon>Glossiphoniidae</taxon>
        <taxon>Helobdella</taxon>
    </lineage>
</organism>
<dbReference type="eggNOG" id="KOG3556">
    <property type="taxonomic scope" value="Eukaryota"/>
</dbReference>
<sequence>EVECLAATDGRFMDKQLFTCAPKKGYFTKLSRVKLDDRFAHFSSFSTLSSEFSESDESLDELINVAVDYVAGRNLGIQGHHNSCYLDASLFAMFTFNDCFDCMLYRSKNVNDINSYDEIQRTLRDGIVHPLRLNLYVRADKVVRLRQLISDVSRNYGFLNEEKDPEEFLHCLFKETLKLTPLLQFKSAQFFLLVDDPSMTSSQMSPTSTPTLAQLLEASMQKFNLKFTKVSNAPSDVYVSPSMKNISPLSLNLIQSSTDTICNTSKDYTLELFAVVCIKTSHYVSFTKCGYKQDSPWLFFDSMSDRIDSGHGYNIPGIQICEEVTEFLMNESFRNRLESTPDESLSEELKRFLCDGYICFYRSQKPI</sequence>
<dbReference type="GO" id="GO:0004843">
    <property type="term" value="F:cysteine-type deubiquitinase activity"/>
    <property type="evidence" value="ECO:0000318"/>
    <property type="project" value="GO_Central"/>
</dbReference>
<protein>
    <recommendedName>
        <fullName evidence="6">USP domain-containing protein</fullName>
    </recommendedName>
</protein>
<dbReference type="EnsemblMetazoa" id="HelroT66807">
    <property type="protein sequence ID" value="HelroP66807"/>
    <property type="gene ID" value="HelroG66807"/>
</dbReference>